<name>A0AAD4H239_9FUNG</name>
<protein>
    <submittedName>
        <fullName evidence="1">Uncharacterized protein</fullName>
    </submittedName>
</protein>
<accession>A0AAD4H239</accession>
<reference evidence="1" key="1">
    <citation type="journal article" date="2020" name="Fungal Divers.">
        <title>Resolving the Mortierellaceae phylogeny through synthesis of multi-gene phylogenetics and phylogenomics.</title>
        <authorList>
            <person name="Vandepol N."/>
            <person name="Liber J."/>
            <person name="Desiro A."/>
            <person name="Na H."/>
            <person name="Kennedy M."/>
            <person name="Barry K."/>
            <person name="Grigoriev I.V."/>
            <person name="Miller A.N."/>
            <person name="O'Donnell K."/>
            <person name="Stajich J.E."/>
            <person name="Bonito G."/>
        </authorList>
    </citation>
    <scope>NUCLEOTIDE SEQUENCE</scope>
    <source>
        <strain evidence="1">NRRL 28262</strain>
    </source>
</reference>
<organism evidence="1 2">
    <name type="scientific">Linnemannia exigua</name>
    <dbReference type="NCBI Taxonomy" id="604196"/>
    <lineage>
        <taxon>Eukaryota</taxon>
        <taxon>Fungi</taxon>
        <taxon>Fungi incertae sedis</taxon>
        <taxon>Mucoromycota</taxon>
        <taxon>Mortierellomycotina</taxon>
        <taxon>Mortierellomycetes</taxon>
        <taxon>Mortierellales</taxon>
        <taxon>Mortierellaceae</taxon>
        <taxon>Linnemannia</taxon>
    </lineage>
</organism>
<dbReference type="EMBL" id="JAAAIL010001867">
    <property type="protein sequence ID" value="KAG0263803.1"/>
    <property type="molecule type" value="Genomic_DNA"/>
</dbReference>
<proteinExistence type="predicted"/>
<dbReference type="Proteomes" id="UP001194580">
    <property type="component" value="Unassembled WGS sequence"/>
</dbReference>
<comment type="caution">
    <text evidence="1">The sequence shown here is derived from an EMBL/GenBank/DDBJ whole genome shotgun (WGS) entry which is preliminary data.</text>
</comment>
<evidence type="ECO:0000313" key="2">
    <source>
        <dbReference type="Proteomes" id="UP001194580"/>
    </source>
</evidence>
<sequence length="162" mass="17825">MLTRYASELAGDAGTLVRLHCKRKGALIAFSEVVPTEDKAIRFCDIGGNTSEALESAVVEITQWLFQLGFEGWVIKAVVPERIAASWRSPKIVAGWKWRGFHHTVDPLSGMCRSATHTSALELEPAEQESVLSIRSKSMATGLRAAVRAIHLEMYTPDTSEI</sequence>
<evidence type="ECO:0000313" key="1">
    <source>
        <dbReference type="EMBL" id="KAG0263803.1"/>
    </source>
</evidence>
<dbReference type="AlphaFoldDB" id="A0AAD4H239"/>
<gene>
    <name evidence="1" type="ORF">BGZ95_003717</name>
</gene>
<keyword evidence="2" id="KW-1185">Reference proteome</keyword>